<organism evidence="2 3">
    <name type="scientific">Jaminaea rosea</name>
    <dbReference type="NCBI Taxonomy" id="1569628"/>
    <lineage>
        <taxon>Eukaryota</taxon>
        <taxon>Fungi</taxon>
        <taxon>Dikarya</taxon>
        <taxon>Basidiomycota</taxon>
        <taxon>Ustilaginomycotina</taxon>
        <taxon>Exobasidiomycetes</taxon>
        <taxon>Microstromatales</taxon>
        <taxon>Microstromatales incertae sedis</taxon>
        <taxon>Jaminaea</taxon>
    </lineage>
</organism>
<feature type="compositionally biased region" description="Basic residues" evidence="1">
    <location>
        <begin position="160"/>
        <end position="176"/>
    </location>
</feature>
<feature type="region of interest" description="Disordered" evidence="1">
    <location>
        <begin position="62"/>
        <end position="81"/>
    </location>
</feature>
<dbReference type="AlphaFoldDB" id="A0A316UR48"/>
<protein>
    <recommendedName>
        <fullName evidence="4">Myb-like domain-containing protein</fullName>
    </recommendedName>
</protein>
<evidence type="ECO:0008006" key="4">
    <source>
        <dbReference type="Google" id="ProtNLM"/>
    </source>
</evidence>
<gene>
    <name evidence="2" type="ORF">BDZ90DRAFT_69359</name>
</gene>
<dbReference type="EMBL" id="KZ819675">
    <property type="protein sequence ID" value="PWN25605.1"/>
    <property type="molecule type" value="Genomic_DNA"/>
</dbReference>
<name>A0A316UR48_9BASI</name>
<keyword evidence="3" id="KW-1185">Reference proteome</keyword>
<sequence>MANRAALHESSPVASSRSDCFGLSLLSLITSTQPHRGSPQLSRLSCKLTHTAYVHAHAHNPFAMPRGKKSTMGATTSSPLSVATDTDAADAAAAGVASSEVGEEPEVTPCPPARKRKGPVKEERNAQSYDSDDDDANGQHEEDYREARQSLEEAGPTSSKSKRAATTRWHSTKRLKGGPSSAAAGPSIVMRGRANSVTGSAHSVDLEEASASSSASSNLGRGKRTIRVTPKAAAAAPAAAAGRQRVKAKIEASSKKSVVGKGGATWSAAEDAIILEDMVRNYKPDWSALVSQIEQIEGGKVRTRKAAVGHWEQTLKKKILDLGKPGK</sequence>
<evidence type="ECO:0000313" key="2">
    <source>
        <dbReference type="EMBL" id="PWN25605.1"/>
    </source>
</evidence>
<evidence type="ECO:0000313" key="3">
    <source>
        <dbReference type="Proteomes" id="UP000245884"/>
    </source>
</evidence>
<feature type="compositionally biased region" description="Low complexity" evidence="1">
    <location>
        <begin position="232"/>
        <end position="241"/>
    </location>
</feature>
<dbReference type="GeneID" id="37031609"/>
<feature type="compositionally biased region" description="Basic and acidic residues" evidence="1">
    <location>
        <begin position="137"/>
        <end position="151"/>
    </location>
</feature>
<reference evidence="2 3" key="1">
    <citation type="journal article" date="2018" name="Mol. Biol. Evol.">
        <title>Broad Genomic Sampling Reveals a Smut Pathogenic Ancestry of the Fungal Clade Ustilaginomycotina.</title>
        <authorList>
            <person name="Kijpornyongpan T."/>
            <person name="Mondo S.J."/>
            <person name="Barry K."/>
            <person name="Sandor L."/>
            <person name="Lee J."/>
            <person name="Lipzen A."/>
            <person name="Pangilinan J."/>
            <person name="LaButti K."/>
            <person name="Hainaut M."/>
            <person name="Henrissat B."/>
            <person name="Grigoriev I.V."/>
            <person name="Spatafora J.W."/>
            <person name="Aime M.C."/>
        </authorList>
    </citation>
    <scope>NUCLEOTIDE SEQUENCE [LARGE SCALE GENOMIC DNA]</scope>
    <source>
        <strain evidence="2 3">MCA 5214</strain>
    </source>
</reference>
<evidence type="ECO:0000256" key="1">
    <source>
        <dbReference type="SAM" id="MobiDB-lite"/>
    </source>
</evidence>
<proteinExistence type="predicted"/>
<accession>A0A316UR48</accession>
<feature type="region of interest" description="Disordered" evidence="1">
    <location>
        <begin position="86"/>
        <end position="261"/>
    </location>
</feature>
<feature type="compositionally biased region" description="Low complexity" evidence="1">
    <location>
        <begin position="86"/>
        <end position="100"/>
    </location>
</feature>
<dbReference type="RefSeq" id="XP_025360217.1">
    <property type="nucleotide sequence ID" value="XM_025509786.1"/>
</dbReference>
<dbReference type="Proteomes" id="UP000245884">
    <property type="component" value="Unassembled WGS sequence"/>
</dbReference>